<dbReference type="Proteomes" id="UP000030689">
    <property type="component" value="Unassembled WGS sequence"/>
</dbReference>
<proteinExistence type="inferred from homology"/>
<dbReference type="PANTHER" id="PTHR10666">
    <property type="entry name" value="UBIQUITIN"/>
    <property type="match status" value="1"/>
</dbReference>
<evidence type="ECO:0000256" key="2">
    <source>
        <dbReference type="ARBA" id="ARBA00004496"/>
    </source>
</evidence>
<organism evidence="10 11">
    <name type="scientific">Eutrema salsugineum</name>
    <name type="common">Saltwater cress</name>
    <name type="synonym">Sisymbrium salsugineum</name>
    <dbReference type="NCBI Taxonomy" id="72664"/>
    <lineage>
        <taxon>Eukaryota</taxon>
        <taxon>Viridiplantae</taxon>
        <taxon>Streptophyta</taxon>
        <taxon>Embryophyta</taxon>
        <taxon>Tracheophyta</taxon>
        <taxon>Spermatophyta</taxon>
        <taxon>Magnoliopsida</taxon>
        <taxon>eudicotyledons</taxon>
        <taxon>Gunneridae</taxon>
        <taxon>Pentapetalae</taxon>
        <taxon>rosids</taxon>
        <taxon>malvids</taxon>
        <taxon>Brassicales</taxon>
        <taxon>Brassicaceae</taxon>
        <taxon>Eutremeae</taxon>
        <taxon>Eutrema</taxon>
    </lineage>
</organism>
<reference evidence="10 11" key="1">
    <citation type="journal article" date="2013" name="Front. Plant Sci.">
        <title>The Reference Genome of the Halophytic Plant Eutrema salsugineum.</title>
        <authorList>
            <person name="Yang R."/>
            <person name="Jarvis D.E."/>
            <person name="Chen H."/>
            <person name="Beilstein M.A."/>
            <person name="Grimwood J."/>
            <person name="Jenkins J."/>
            <person name="Shu S."/>
            <person name="Prochnik S."/>
            <person name="Xin M."/>
            <person name="Ma C."/>
            <person name="Schmutz J."/>
            <person name="Wing R.A."/>
            <person name="Mitchell-Olds T."/>
            <person name="Schumaker K.S."/>
            <person name="Wang X."/>
        </authorList>
    </citation>
    <scope>NUCLEOTIDE SEQUENCE [LARGE SCALE GENOMIC DNA]</scope>
</reference>
<evidence type="ECO:0000256" key="7">
    <source>
        <dbReference type="ARBA" id="ARBA00022843"/>
    </source>
</evidence>
<keyword evidence="7" id="KW-0832">Ubl conjugation</keyword>
<dbReference type="InterPro" id="IPR029071">
    <property type="entry name" value="Ubiquitin-like_domsf"/>
</dbReference>
<keyword evidence="8" id="KW-0539">Nucleus</keyword>
<dbReference type="GO" id="GO:0003729">
    <property type="term" value="F:mRNA binding"/>
    <property type="evidence" value="ECO:0007669"/>
    <property type="project" value="UniProtKB-ARBA"/>
</dbReference>
<evidence type="ECO:0000256" key="4">
    <source>
        <dbReference type="ARBA" id="ARBA00022490"/>
    </source>
</evidence>
<dbReference type="SUPFAM" id="SSF54236">
    <property type="entry name" value="Ubiquitin-like"/>
    <property type="match status" value="3"/>
</dbReference>
<keyword evidence="6" id="KW-0677">Repeat</keyword>
<gene>
    <name evidence="10" type="ORF">EUTSA_v10012102mg</name>
</gene>
<dbReference type="PRINTS" id="PR00348">
    <property type="entry name" value="UBIQUITIN"/>
</dbReference>
<dbReference type="OMA" id="TIDLRIH"/>
<dbReference type="InterPro" id="IPR000626">
    <property type="entry name" value="Ubiquitin-like_dom"/>
</dbReference>
<dbReference type="eggNOG" id="KOG0001">
    <property type="taxonomic scope" value="Eukaryota"/>
</dbReference>
<dbReference type="Pfam" id="PF00240">
    <property type="entry name" value="ubiquitin"/>
    <property type="match status" value="2"/>
</dbReference>
<name>V4KRQ6_EUTSA</name>
<dbReference type="Gene3D" id="3.10.20.90">
    <property type="entry name" value="Phosphatidylinositol 3-kinase Catalytic Subunit, Chain A, domain 1"/>
    <property type="match status" value="3"/>
</dbReference>
<accession>V4KRQ6</accession>
<protein>
    <recommendedName>
        <fullName evidence="9">Ubiquitin-like domain-containing protein</fullName>
    </recommendedName>
</protein>
<feature type="domain" description="Ubiquitin-like" evidence="9">
    <location>
        <begin position="109"/>
        <end position="176"/>
    </location>
</feature>
<comment type="subcellular location">
    <subcellularLocation>
        <location evidence="2">Cytoplasm</location>
    </subcellularLocation>
    <subcellularLocation>
        <location evidence="1">Nucleus</location>
    </subcellularLocation>
</comment>
<dbReference type="SMART" id="SM00213">
    <property type="entry name" value="UBQ"/>
    <property type="match status" value="2"/>
</dbReference>
<feature type="domain" description="Ubiquitin-like" evidence="9">
    <location>
        <begin position="51"/>
        <end position="100"/>
    </location>
</feature>
<evidence type="ECO:0000256" key="3">
    <source>
        <dbReference type="ARBA" id="ARBA00008430"/>
    </source>
</evidence>
<dbReference type="InterPro" id="IPR050158">
    <property type="entry name" value="Ubiquitin_ubiquitin-like"/>
</dbReference>
<dbReference type="Gramene" id="ESQ30018">
    <property type="protein sequence ID" value="ESQ30018"/>
    <property type="gene ID" value="EUTSA_v10012102mg"/>
</dbReference>
<keyword evidence="11" id="KW-1185">Reference proteome</keyword>
<dbReference type="GO" id="GO:0005634">
    <property type="term" value="C:nucleus"/>
    <property type="evidence" value="ECO:0007669"/>
    <property type="project" value="UniProtKB-SubCell"/>
</dbReference>
<evidence type="ECO:0000256" key="6">
    <source>
        <dbReference type="ARBA" id="ARBA00022737"/>
    </source>
</evidence>
<keyword evidence="5" id="KW-1017">Isopeptide bond</keyword>
<dbReference type="KEGG" id="eus:EUTSA_v10012102mg"/>
<dbReference type="InterPro" id="IPR019956">
    <property type="entry name" value="Ubiquitin_dom"/>
</dbReference>
<dbReference type="GO" id="GO:0005737">
    <property type="term" value="C:cytoplasm"/>
    <property type="evidence" value="ECO:0007669"/>
    <property type="project" value="UniProtKB-SubCell"/>
</dbReference>
<keyword evidence="4" id="KW-0963">Cytoplasm</keyword>
<evidence type="ECO:0000313" key="10">
    <source>
        <dbReference type="EMBL" id="ESQ30018.1"/>
    </source>
</evidence>
<evidence type="ECO:0000256" key="8">
    <source>
        <dbReference type="ARBA" id="ARBA00023242"/>
    </source>
</evidence>
<evidence type="ECO:0000313" key="11">
    <source>
        <dbReference type="Proteomes" id="UP000030689"/>
    </source>
</evidence>
<dbReference type="PROSITE" id="PS50053">
    <property type="entry name" value="UBIQUITIN_2"/>
    <property type="match status" value="3"/>
</dbReference>
<dbReference type="STRING" id="72664.V4KRQ6"/>
<comment type="similarity">
    <text evidence="3">Belongs to the ubiquitin family.</text>
</comment>
<evidence type="ECO:0000259" key="9">
    <source>
        <dbReference type="PROSITE" id="PS50053"/>
    </source>
</evidence>
<dbReference type="FunFam" id="3.10.20.90:FF:000469">
    <property type="entry name" value="Polyubiquitin-C"/>
    <property type="match status" value="1"/>
</dbReference>
<dbReference type="AlphaFoldDB" id="V4KRQ6"/>
<feature type="domain" description="Ubiquitin-like" evidence="9">
    <location>
        <begin position="177"/>
        <end position="228"/>
    </location>
</feature>
<dbReference type="EMBL" id="KI517809">
    <property type="protein sequence ID" value="ESQ30018.1"/>
    <property type="molecule type" value="Genomic_DNA"/>
</dbReference>
<sequence length="228" mass="25162">MQISIKTLKGKSINLEVEDSSNTIDLKIHGEPIRELVLRLGPGLGRGAAAMTIFVKTLTGKTYTFEVKGSDTIREVKAKYEEIDGVPVEHQRLIFASKGRERAEVGLAMQISIKTVEGKSINLEVEDTSKTIDLKIHGPTRQLVLDLGPDPGGPPVDQMKLNYLGTKLNDFRTVADYNIKPDSNLVEVSNTIKIVKDNKGVPVADQRLVFHGKQLEDGRTIANYNIEN</sequence>
<evidence type="ECO:0000256" key="5">
    <source>
        <dbReference type="ARBA" id="ARBA00022499"/>
    </source>
</evidence>
<evidence type="ECO:0000256" key="1">
    <source>
        <dbReference type="ARBA" id="ARBA00004123"/>
    </source>
</evidence>